<dbReference type="EMBL" id="KN425096">
    <property type="protein sequence ID" value="KHG23427.1"/>
    <property type="molecule type" value="Genomic_DNA"/>
</dbReference>
<evidence type="ECO:0000256" key="1">
    <source>
        <dbReference type="SAM" id="MobiDB-lite"/>
    </source>
</evidence>
<accession>A0A0B0PER8</accession>
<evidence type="ECO:0000313" key="3">
    <source>
        <dbReference type="Proteomes" id="UP000032142"/>
    </source>
</evidence>
<protein>
    <submittedName>
        <fullName evidence="2">Uncharacterized protein</fullName>
    </submittedName>
</protein>
<organism evidence="2 3">
    <name type="scientific">Gossypium arboreum</name>
    <name type="common">Tree cotton</name>
    <name type="synonym">Gossypium nanking</name>
    <dbReference type="NCBI Taxonomy" id="29729"/>
    <lineage>
        <taxon>Eukaryota</taxon>
        <taxon>Viridiplantae</taxon>
        <taxon>Streptophyta</taxon>
        <taxon>Embryophyta</taxon>
        <taxon>Tracheophyta</taxon>
        <taxon>Spermatophyta</taxon>
        <taxon>Magnoliopsida</taxon>
        <taxon>eudicotyledons</taxon>
        <taxon>Gunneridae</taxon>
        <taxon>Pentapetalae</taxon>
        <taxon>rosids</taxon>
        <taxon>malvids</taxon>
        <taxon>Malvales</taxon>
        <taxon>Malvaceae</taxon>
        <taxon>Malvoideae</taxon>
        <taxon>Gossypium</taxon>
    </lineage>
</organism>
<proteinExistence type="predicted"/>
<feature type="region of interest" description="Disordered" evidence="1">
    <location>
        <begin position="1"/>
        <end position="25"/>
    </location>
</feature>
<keyword evidence="3" id="KW-1185">Reference proteome</keyword>
<sequence length="25" mass="2710">MQSQKSYPSSLYTSSPSNPTLHVGI</sequence>
<dbReference type="AlphaFoldDB" id="A0A0B0PER8"/>
<evidence type="ECO:0000313" key="2">
    <source>
        <dbReference type="EMBL" id="KHG23427.1"/>
    </source>
</evidence>
<reference evidence="3" key="1">
    <citation type="submission" date="2014-09" db="EMBL/GenBank/DDBJ databases">
        <authorList>
            <person name="Mudge J."/>
            <person name="Ramaraj T."/>
            <person name="Lindquist I.E."/>
            <person name="Bharti A.K."/>
            <person name="Sundararajan A."/>
            <person name="Cameron C.T."/>
            <person name="Woodward J.E."/>
            <person name="May G.D."/>
            <person name="Brubaker C."/>
            <person name="Broadhvest J."/>
            <person name="Wilkins T.A."/>
        </authorList>
    </citation>
    <scope>NUCLEOTIDE SEQUENCE</scope>
    <source>
        <strain evidence="3">cv. AKA8401</strain>
    </source>
</reference>
<name>A0A0B0PER8_GOSAR</name>
<gene>
    <name evidence="2" type="ORF">F383_08030</name>
</gene>
<dbReference type="Proteomes" id="UP000032142">
    <property type="component" value="Unassembled WGS sequence"/>
</dbReference>